<keyword evidence="2 6" id="KW-0963">Cytoplasm</keyword>
<keyword evidence="3 6" id="KW-0540">Nuclease</keyword>
<comment type="subcellular location">
    <subcellularLocation>
        <location evidence="6">Cytoplasm</location>
    </subcellularLocation>
</comment>
<dbReference type="GO" id="GO:0006308">
    <property type="term" value="P:DNA catabolic process"/>
    <property type="evidence" value="ECO:0007669"/>
    <property type="project" value="UniProtKB-UniRule"/>
</dbReference>
<dbReference type="eggNOG" id="COG1722">
    <property type="taxonomic scope" value="Bacteria"/>
</dbReference>
<comment type="catalytic activity">
    <reaction evidence="6">
        <text>Exonucleolytic cleavage in either 5'- to 3'- or 3'- to 5'-direction to yield nucleoside 5'-phosphates.</text>
        <dbReference type="EC" id="3.1.11.6"/>
    </reaction>
</comment>
<dbReference type="PANTHER" id="PTHR34137">
    <property type="entry name" value="EXODEOXYRIBONUCLEASE 7 SMALL SUBUNIT"/>
    <property type="match status" value="1"/>
</dbReference>
<dbReference type="GO" id="GO:0009318">
    <property type="term" value="C:exodeoxyribonuclease VII complex"/>
    <property type="evidence" value="ECO:0007669"/>
    <property type="project" value="UniProtKB-UniRule"/>
</dbReference>
<protein>
    <recommendedName>
        <fullName evidence="6">Exodeoxyribonuclease 7 small subunit</fullName>
        <ecNumber evidence="6">3.1.11.6</ecNumber>
    </recommendedName>
    <alternativeName>
        <fullName evidence="6">Exodeoxyribonuclease VII small subunit</fullName>
        <shortName evidence="6">Exonuclease VII small subunit</shortName>
    </alternativeName>
</protein>
<dbReference type="AlphaFoldDB" id="E0E166"/>
<dbReference type="EC" id="3.1.11.6" evidence="6"/>
<name>E0E166_9FIRM</name>
<dbReference type="Gene3D" id="1.10.287.1040">
    <property type="entry name" value="Exonuclease VII, small subunit"/>
    <property type="match status" value="1"/>
</dbReference>
<gene>
    <name evidence="6 7" type="primary">xseB</name>
    <name evidence="7" type="ORF">HMPREF0634_0418</name>
</gene>
<evidence type="ECO:0000313" key="7">
    <source>
        <dbReference type="EMBL" id="EFM65325.1"/>
    </source>
</evidence>
<dbReference type="STRING" id="596315.HMPREF0634_0418"/>
<organism evidence="7 8">
    <name type="scientific">Peptostreptococcus stomatis DSM 17678</name>
    <dbReference type="NCBI Taxonomy" id="596315"/>
    <lineage>
        <taxon>Bacteria</taxon>
        <taxon>Bacillati</taxon>
        <taxon>Bacillota</taxon>
        <taxon>Clostridia</taxon>
        <taxon>Peptostreptococcales</taxon>
        <taxon>Peptostreptococcaceae</taxon>
        <taxon>Peptostreptococcus</taxon>
    </lineage>
</organism>
<keyword evidence="5 6" id="KW-0269">Exonuclease</keyword>
<dbReference type="HAMAP" id="MF_00337">
    <property type="entry name" value="Exonuc_7_S"/>
    <property type="match status" value="1"/>
</dbReference>
<dbReference type="OrthoDB" id="1697399at2"/>
<evidence type="ECO:0000256" key="3">
    <source>
        <dbReference type="ARBA" id="ARBA00022722"/>
    </source>
</evidence>
<reference evidence="7 8" key="1">
    <citation type="submission" date="2010-08" db="EMBL/GenBank/DDBJ databases">
        <authorList>
            <person name="Harkins D.M."/>
            <person name="Madupu R."/>
            <person name="Durkin A.S."/>
            <person name="Torralba M."/>
            <person name="Methe B."/>
            <person name="Sutton G.G."/>
            <person name="Nelson K.E."/>
        </authorList>
    </citation>
    <scope>NUCLEOTIDE SEQUENCE [LARGE SCALE GENOMIC DNA]</scope>
    <source>
        <strain evidence="7 8">DSM 17678</strain>
    </source>
</reference>
<proteinExistence type="inferred from homology"/>
<dbReference type="InterPro" id="IPR003761">
    <property type="entry name" value="Exonuc_VII_S"/>
</dbReference>
<dbReference type="InterPro" id="IPR037004">
    <property type="entry name" value="Exonuc_VII_ssu_sf"/>
</dbReference>
<dbReference type="EMBL" id="ADGQ01000004">
    <property type="protein sequence ID" value="EFM65325.1"/>
    <property type="molecule type" value="Genomic_DNA"/>
</dbReference>
<comment type="subunit">
    <text evidence="6">Heterooligomer composed of large and small subunits.</text>
</comment>
<dbReference type="GO" id="GO:0005829">
    <property type="term" value="C:cytosol"/>
    <property type="evidence" value="ECO:0007669"/>
    <property type="project" value="TreeGrafter"/>
</dbReference>
<evidence type="ECO:0000256" key="1">
    <source>
        <dbReference type="ARBA" id="ARBA00009998"/>
    </source>
</evidence>
<accession>E0E166</accession>
<evidence type="ECO:0000256" key="6">
    <source>
        <dbReference type="HAMAP-Rule" id="MF_00337"/>
    </source>
</evidence>
<comment type="function">
    <text evidence="6">Bidirectionally degrades single-stranded DNA into large acid-insoluble oligonucleotides, which are then degraded further into small acid-soluble oligonucleotides.</text>
</comment>
<dbReference type="GO" id="GO:0008855">
    <property type="term" value="F:exodeoxyribonuclease VII activity"/>
    <property type="evidence" value="ECO:0007669"/>
    <property type="project" value="UniProtKB-UniRule"/>
</dbReference>
<evidence type="ECO:0000313" key="8">
    <source>
        <dbReference type="Proteomes" id="UP000003244"/>
    </source>
</evidence>
<comment type="caution">
    <text evidence="7">The sequence shown here is derived from an EMBL/GenBank/DDBJ whole genome shotgun (WGS) entry which is preliminary data.</text>
</comment>
<dbReference type="GeneID" id="84799905"/>
<evidence type="ECO:0000256" key="2">
    <source>
        <dbReference type="ARBA" id="ARBA00022490"/>
    </source>
</evidence>
<dbReference type="RefSeq" id="WP_007788032.1">
    <property type="nucleotide sequence ID" value="NZ_ADGQ01000004.1"/>
</dbReference>
<dbReference type="Proteomes" id="UP000003244">
    <property type="component" value="Unassembled WGS sequence"/>
</dbReference>
<dbReference type="PANTHER" id="PTHR34137:SF1">
    <property type="entry name" value="EXODEOXYRIBONUCLEASE 7 SMALL SUBUNIT"/>
    <property type="match status" value="1"/>
</dbReference>
<dbReference type="SUPFAM" id="SSF116842">
    <property type="entry name" value="XseB-like"/>
    <property type="match status" value="1"/>
</dbReference>
<evidence type="ECO:0000256" key="5">
    <source>
        <dbReference type="ARBA" id="ARBA00022839"/>
    </source>
</evidence>
<keyword evidence="8" id="KW-1185">Reference proteome</keyword>
<dbReference type="Pfam" id="PF02609">
    <property type="entry name" value="Exonuc_VII_S"/>
    <property type="match status" value="1"/>
</dbReference>
<sequence length="81" mass="9577">MNSDKLVSISEIDIEKMSYEEAFDMMKDLVSQLENGQVNLEESLKLFEYGSRLYRHCNAILEKTEMKISKFNEYKEEVEVD</sequence>
<comment type="similarity">
    <text evidence="1 6">Belongs to the XseB family.</text>
</comment>
<dbReference type="NCBIfam" id="TIGR01280">
    <property type="entry name" value="xseB"/>
    <property type="match status" value="1"/>
</dbReference>
<keyword evidence="4 6" id="KW-0378">Hydrolase</keyword>
<evidence type="ECO:0000256" key="4">
    <source>
        <dbReference type="ARBA" id="ARBA00022801"/>
    </source>
</evidence>